<evidence type="ECO:0000259" key="3">
    <source>
        <dbReference type="Pfam" id="PF03968"/>
    </source>
</evidence>
<dbReference type="Pfam" id="PF03968">
    <property type="entry name" value="LptD_N"/>
    <property type="match status" value="1"/>
</dbReference>
<accession>A0A0N7M528</accession>
<feature type="signal peptide" evidence="2">
    <location>
        <begin position="1"/>
        <end position="22"/>
    </location>
</feature>
<keyword evidence="1 2" id="KW-0732">Signal</keyword>
<dbReference type="Proteomes" id="UP001058514">
    <property type="component" value="Chromosome"/>
</dbReference>
<reference evidence="4 6" key="1">
    <citation type="submission" date="2015-09" db="EMBL/GenBank/DDBJ databases">
        <authorList>
            <consortium name="Swine Surveillance"/>
        </authorList>
    </citation>
    <scope>NUCLEOTIDE SEQUENCE [LARGE SCALE GENOMIC DNA]</scope>
    <source>
        <strain evidence="4 6">CECT 8399</strain>
    </source>
</reference>
<dbReference type="Gene3D" id="2.60.450.10">
    <property type="entry name" value="Lipopolysaccharide (LPS) transport protein A like domain"/>
    <property type="match status" value="1"/>
</dbReference>
<dbReference type="InterPro" id="IPR005653">
    <property type="entry name" value="OstA-like_N"/>
</dbReference>
<dbReference type="EMBL" id="CP081051">
    <property type="protein sequence ID" value="UWQ41429.1"/>
    <property type="molecule type" value="Genomic_DNA"/>
</dbReference>
<dbReference type="STRING" id="1396826.PHA8399_03415"/>
<evidence type="ECO:0000256" key="2">
    <source>
        <dbReference type="SAM" id="SignalP"/>
    </source>
</evidence>
<dbReference type="InterPro" id="IPR052037">
    <property type="entry name" value="LPS_export_LptA"/>
</dbReference>
<feature type="domain" description="Organic solvent tolerance-like N-terminal" evidence="3">
    <location>
        <begin position="41"/>
        <end position="151"/>
    </location>
</feature>
<dbReference type="RefSeq" id="WP_058287303.1">
    <property type="nucleotide sequence ID" value="NZ_CP041159.1"/>
</dbReference>
<dbReference type="Proteomes" id="UP000051326">
    <property type="component" value="Unassembled WGS sequence"/>
</dbReference>
<evidence type="ECO:0000313" key="7">
    <source>
        <dbReference type="Proteomes" id="UP001058514"/>
    </source>
</evidence>
<organism evidence="4 6">
    <name type="scientific">Leisingera aquaemixtae</name>
    <dbReference type="NCBI Taxonomy" id="1396826"/>
    <lineage>
        <taxon>Bacteria</taxon>
        <taxon>Pseudomonadati</taxon>
        <taxon>Pseudomonadota</taxon>
        <taxon>Alphaproteobacteria</taxon>
        <taxon>Rhodobacterales</taxon>
        <taxon>Roseobacteraceae</taxon>
        <taxon>Leisingera</taxon>
    </lineage>
</organism>
<dbReference type="GO" id="GO:0009279">
    <property type="term" value="C:cell outer membrane"/>
    <property type="evidence" value="ECO:0007669"/>
    <property type="project" value="TreeGrafter"/>
</dbReference>
<dbReference type="GO" id="GO:0015920">
    <property type="term" value="P:lipopolysaccharide transport"/>
    <property type="evidence" value="ECO:0007669"/>
    <property type="project" value="TreeGrafter"/>
</dbReference>
<feature type="chain" id="PRO_5006015897" evidence="2">
    <location>
        <begin position="23"/>
        <end position="170"/>
    </location>
</feature>
<protein>
    <submittedName>
        <fullName evidence="4">Lipopolysaccharide export system protein LptA</fullName>
    </submittedName>
    <submittedName>
        <fullName evidence="5">LptA/OstA family protein</fullName>
    </submittedName>
</protein>
<reference evidence="5" key="2">
    <citation type="submission" date="2021-08" db="EMBL/GenBank/DDBJ databases">
        <authorList>
            <person name="Nwanade C."/>
            <person name="Wang M."/>
            <person name="Masoudi A."/>
            <person name="Yu Z."/>
            <person name="Liu J."/>
        </authorList>
    </citation>
    <scope>NUCLEOTIDE SEQUENCE</scope>
    <source>
        <strain evidence="5">S166</strain>
    </source>
</reference>
<keyword evidence="7" id="KW-1185">Reference proteome</keyword>
<dbReference type="GO" id="GO:0017089">
    <property type="term" value="F:glycolipid transfer activity"/>
    <property type="evidence" value="ECO:0007669"/>
    <property type="project" value="TreeGrafter"/>
</dbReference>
<name>A0A0N7M528_9RHOB</name>
<dbReference type="GO" id="GO:0030288">
    <property type="term" value="C:outer membrane-bounded periplasmic space"/>
    <property type="evidence" value="ECO:0007669"/>
    <property type="project" value="TreeGrafter"/>
</dbReference>
<evidence type="ECO:0000313" key="6">
    <source>
        <dbReference type="Proteomes" id="UP000051326"/>
    </source>
</evidence>
<dbReference type="PANTHER" id="PTHR36504:SF1">
    <property type="entry name" value="LIPOPOLYSACCHARIDE EXPORT SYSTEM PROTEIN LPTA"/>
    <property type="match status" value="1"/>
</dbReference>
<gene>
    <name evidence="4" type="primary">lptA</name>
    <name evidence="5" type="ORF">K3718_18205</name>
    <name evidence="4" type="ORF">PHA8399_03415</name>
</gene>
<evidence type="ECO:0000256" key="1">
    <source>
        <dbReference type="ARBA" id="ARBA00022729"/>
    </source>
</evidence>
<dbReference type="PANTHER" id="PTHR36504">
    <property type="entry name" value="LIPOPOLYSACCHARIDE EXPORT SYSTEM PROTEIN LPTA"/>
    <property type="match status" value="1"/>
</dbReference>
<proteinExistence type="predicted"/>
<sequence length="170" mass="17424">MSYLRTLIFCLPLAVFPGLAAAQTASVAFGAVKADPSQPVEVTADNLAVNQADGSAEFTGNVLIVQGIMRLSADTVLVIYKTADDSGAKAGIERLEAAGNVVLVSGPDAAEAERAEYTIDNGTIVMTGNVLLNQEGGTLASNRLEVNLTSGTAKMAGRVKTILNPNGGSN</sequence>
<evidence type="ECO:0000313" key="5">
    <source>
        <dbReference type="EMBL" id="UWQ41429.1"/>
    </source>
</evidence>
<dbReference type="EMBL" id="CYSR01000031">
    <property type="protein sequence ID" value="CUI01274.1"/>
    <property type="molecule type" value="Genomic_DNA"/>
</dbReference>
<dbReference type="AlphaFoldDB" id="A0A0N7M528"/>
<evidence type="ECO:0000313" key="4">
    <source>
        <dbReference type="EMBL" id="CUI01274.1"/>
    </source>
</evidence>